<sequence length="133" mass="13878">MATESVGGPPEGGGLDPARVQIFPAADVATVRLAWEWEVLLAPDGVGLGAVGNSAVAGRLDASDPSDTLLETELAAFLAGLENPPLVQRLAQMPPSPELMANSPSSTSTPSTKRSWWRSRPLPGGSRRPRTIP</sequence>
<comment type="caution">
    <text evidence="2">The sequence shown here is derived from an EMBL/GenBank/DDBJ whole genome shotgun (WGS) entry which is preliminary data.</text>
</comment>
<accession>A0ABY2E6M3</accession>
<evidence type="ECO:0000256" key="1">
    <source>
        <dbReference type="SAM" id="MobiDB-lite"/>
    </source>
</evidence>
<proteinExistence type="predicted"/>
<name>A0ABY2E6M3_9MICO</name>
<keyword evidence="3" id="KW-1185">Reference proteome</keyword>
<protein>
    <submittedName>
        <fullName evidence="2">Uncharacterized protein</fullName>
    </submittedName>
</protein>
<dbReference type="RefSeq" id="WP_133106125.1">
    <property type="nucleotide sequence ID" value="NZ_SMNA01000002.1"/>
</dbReference>
<evidence type="ECO:0000313" key="3">
    <source>
        <dbReference type="Proteomes" id="UP000504882"/>
    </source>
</evidence>
<feature type="region of interest" description="Disordered" evidence="1">
    <location>
        <begin position="91"/>
        <end position="133"/>
    </location>
</feature>
<feature type="compositionally biased region" description="Low complexity" evidence="1">
    <location>
        <begin position="103"/>
        <end position="126"/>
    </location>
</feature>
<dbReference type="Proteomes" id="UP000504882">
    <property type="component" value="Unassembled WGS sequence"/>
</dbReference>
<organism evidence="2 3">
    <name type="scientific">Occultella glacieicola</name>
    <dbReference type="NCBI Taxonomy" id="2518684"/>
    <lineage>
        <taxon>Bacteria</taxon>
        <taxon>Bacillati</taxon>
        <taxon>Actinomycetota</taxon>
        <taxon>Actinomycetes</taxon>
        <taxon>Micrococcales</taxon>
        <taxon>Ruaniaceae</taxon>
        <taxon>Occultella</taxon>
    </lineage>
</organism>
<evidence type="ECO:0000313" key="2">
    <source>
        <dbReference type="EMBL" id="TDE97198.1"/>
    </source>
</evidence>
<reference evidence="2 3" key="1">
    <citation type="submission" date="2019-03" db="EMBL/GenBank/DDBJ databases">
        <title>Genomic features of bacteria from cold environments.</title>
        <authorList>
            <person name="Shen L."/>
        </authorList>
    </citation>
    <scope>NUCLEOTIDE SEQUENCE [LARGE SCALE GENOMIC DNA]</scope>
    <source>
        <strain evidence="3">T3246-1</strain>
    </source>
</reference>
<dbReference type="EMBL" id="SMNA01000002">
    <property type="protein sequence ID" value="TDE97198.1"/>
    <property type="molecule type" value="Genomic_DNA"/>
</dbReference>
<gene>
    <name evidence="2" type="ORF">EXU48_03005</name>
</gene>